<proteinExistence type="predicted"/>
<organism evidence="1 2">
    <name type="scientific">Lentzea alba</name>
    <dbReference type="NCBI Taxonomy" id="2714351"/>
    <lineage>
        <taxon>Bacteria</taxon>
        <taxon>Bacillati</taxon>
        <taxon>Actinomycetota</taxon>
        <taxon>Actinomycetes</taxon>
        <taxon>Pseudonocardiales</taxon>
        <taxon>Pseudonocardiaceae</taxon>
        <taxon>Lentzea</taxon>
    </lineage>
</organism>
<gene>
    <name evidence="1" type="ORF">G7043_31365</name>
</gene>
<dbReference type="Proteomes" id="UP000481360">
    <property type="component" value="Unassembled WGS sequence"/>
</dbReference>
<sequence>MALSPAERALRARLAAHTRWSRTSNSTESTAAARAAFDRRFEDEVDPRRELPEPERVRRAEAARRAHFARLTLKSVTARRKAREAQEAVSRTEAALQAGFEIDGGAA</sequence>
<protein>
    <submittedName>
        <fullName evidence="1">Uncharacterized protein</fullName>
    </submittedName>
</protein>
<dbReference type="RefSeq" id="WP_166051771.1">
    <property type="nucleotide sequence ID" value="NZ_JAAMPJ010000009.1"/>
</dbReference>
<reference evidence="1 2" key="1">
    <citation type="submission" date="2020-03" db="EMBL/GenBank/DDBJ databases">
        <title>Isolation and identification of active actinomycetes.</title>
        <authorList>
            <person name="Sun X."/>
        </authorList>
    </citation>
    <scope>NUCLEOTIDE SEQUENCE [LARGE SCALE GENOMIC DNA]</scope>
    <source>
        <strain evidence="1 2">NEAU-D13</strain>
    </source>
</reference>
<evidence type="ECO:0000313" key="2">
    <source>
        <dbReference type="Proteomes" id="UP000481360"/>
    </source>
</evidence>
<comment type="caution">
    <text evidence="1">The sequence shown here is derived from an EMBL/GenBank/DDBJ whole genome shotgun (WGS) entry which is preliminary data.</text>
</comment>
<accession>A0A7C9VUQ0</accession>
<dbReference type="AlphaFoldDB" id="A0A7C9VUQ0"/>
<dbReference type="EMBL" id="JAAMPJ010000009">
    <property type="protein sequence ID" value="NGY63432.1"/>
    <property type="molecule type" value="Genomic_DNA"/>
</dbReference>
<evidence type="ECO:0000313" key="1">
    <source>
        <dbReference type="EMBL" id="NGY63432.1"/>
    </source>
</evidence>
<name>A0A7C9VUQ0_9PSEU</name>
<keyword evidence="2" id="KW-1185">Reference proteome</keyword>